<dbReference type="GO" id="GO:0032367">
    <property type="term" value="P:intracellular cholesterol transport"/>
    <property type="evidence" value="ECO:0007669"/>
    <property type="project" value="TreeGrafter"/>
</dbReference>
<dbReference type="GO" id="GO:0015485">
    <property type="term" value="F:cholesterol binding"/>
    <property type="evidence" value="ECO:0007669"/>
    <property type="project" value="InterPro"/>
</dbReference>
<evidence type="ECO:0000313" key="2">
    <source>
        <dbReference type="Proteomes" id="UP000694413"/>
    </source>
</evidence>
<keyword evidence="2" id="KW-1185">Reference proteome</keyword>
<dbReference type="GO" id="GO:0006694">
    <property type="term" value="P:steroid biosynthetic process"/>
    <property type="evidence" value="ECO:0007669"/>
    <property type="project" value="InterPro"/>
</dbReference>
<dbReference type="GO" id="GO:0120020">
    <property type="term" value="F:cholesterol transfer activity"/>
    <property type="evidence" value="ECO:0007669"/>
    <property type="project" value="InterPro"/>
</dbReference>
<proteinExistence type="predicted"/>
<organism evidence="1 2">
    <name type="scientific">Zonotrichia albicollis</name>
    <name type="common">White-throated sparrow</name>
    <name type="synonym">Fringilla albicollis</name>
    <dbReference type="NCBI Taxonomy" id="44394"/>
    <lineage>
        <taxon>Eukaryota</taxon>
        <taxon>Metazoa</taxon>
        <taxon>Chordata</taxon>
        <taxon>Craniata</taxon>
        <taxon>Vertebrata</taxon>
        <taxon>Euteleostomi</taxon>
        <taxon>Archelosauria</taxon>
        <taxon>Archosauria</taxon>
        <taxon>Dinosauria</taxon>
        <taxon>Saurischia</taxon>
        <taxon>Theropoda</taxon>
        <taxon>Coelurosauria</taxon>
        <taxon>Aves</taxon>
        <taxon>Neognathae</taxon>
        <taxon>Neoaves</taxon>
        <taxon>Telluraves</taxon>
        <taxon>Australaves</taxon>
        <taxon>Passeriformes</taxon>
        <taxon>Passerellidae</taxon>
        <taxon>Zonotrichia</taxon>
    </lineage>
</organism>
<sequence>MLPATSKLCAAISYRHLRNMTGLRRQAAVAISQELSRLASHSPGPSTWIHQVRRRSSLLSSRLEEKPFSEMEMSYIKQGEEALQKSLRILEDQDDWKTETVAVGAVPRGAALQPSLPLRAALVLTQPSPPRETGTKC</sequence>
<dbReference type="Ensembl" id="ENSZALT00000016837.1">
    <property type="protein sequence ID" value="ENSZALP00000012230.1"/>
    <property type="gene ID" value="ENSZALG00000010294.1"/>
</dbReference>
<dbReference type="InterPro" id="IPR029866">
    <property type="entry name" value="StAR"/>
</dbReference>
<dbReference type="AlphaFoldDB" id="A0A8D2MUA7"/>
<evidence type="ECO:0000313" key="1">
    <source>
        <dbReference type="Ensembl" id="ENSZALP00000012230.1"/>
    </source>
</evidence>
<dbReference type="PANTHER" id="PTHR46489:SF1">
    <property type="entry name" value="STEROIDOGENIC ACUTE REGULATORY PROTEIN, MITOCHONDRIAL"/>
    <property type="match status" value="1"/>
</dbReference>
<reference evidence="1" key="2">
    <citation type="submission" date="2025-09" db="UniProtKB">
        <authorList>
            <consortium name="Ensembl"/>
        </authorList>
    </citation>
    <scope>IDENTIFICATION</scope>
</reference>
<dbReference type="GO" id="GO:0050810">
    <property type="term" value="P:regulation of steroid biosynthetic process"/>
    <property type="evidence" value="ECO:0007669"/>
    <property type="project" value="TreeGrafter"/>
</dbReference>
<dbReference type="PANTHER" id="PTHR46489">
    <property type="entry name" value="STEROIDOGENIC ACUTE REGULATORY PROTEIN, MITOCHONDRIAL"/>
    <property type="match status" value="1"/>
</dbReference>
<dbReference type="Proteomes" id="UP000694413">
    <property type="component" value="Unassembled WGS sequence"/>
</dbReference>
<accession>A0A8D2MUA7</accession>
<dbReference type="PRINTS" id="PR00978">
    <property type="entry name" value="STARPROTEIN"/>
</dbReference>
<dbReference type="GO" id="GO:0005739">
    <property type="term" value="C:mitochondrion"/>
    <property type="evidence" value="ECO:0007669"/>
    <property type="project" value="InterPro"/>
</dbReference>
<reference evidence="1" key="1">
    <citation type="submission" date="2025-08" db="UniProtKB">
        <authorList>
            <consortium name="Ensembl"/>
        </authorList>
    </citation>
    <scope>IDENTIFICATION</scope>
</reference>
<protein>
    <recommendedName>
        <fullName evidence="3">Steroidogenic acute regulatory protein, mitochondrial</fullName>
    </recommendedName>
</protein>
<dbReference type="InterPro" id="IPR000799">
    <property type="entry name" value="StAR-like"/>
</dbReference>
<name>A0A8D2MUA7_ZONAL</name>
<evidence type="ECO:0008006" key="3">
    <source>
        <dbReference type="Google" id="ProtNLM"/>
    </source>
</evidence>